<keyword evidence="2" id="KW-1185">Reference proteome</keyword>
<reference evidence="1 2" key="1">
    <citation type="journal article" date="2014" name="Nat. Commun.">
        <title>Klebsormidium flaccidum genome reveals primary factors for plant terrestrial adaptation.</title>
        <authorList>
            <person name="Hori K."/>
            <person name="Maruyama F."/>
            <person name="Fujisawa T."/>
            <person name="Togashi T."/>
            <person name="Yamamoto N."/>
            <person name="Seo M."/>
            <person name="Sato S."/>
            <person name="Yamada T."/>
            <person name="Mori H."/>
            <person name="Tajima N."/>
            <person name="Moriyama T."/>
            <person name="Ikeuchi M."/>
            <person name="Watanabe M."/>
            <person name="Wada H."/>
            <person name="Kobayashi K."/>
            <person name="Saito M."/>
            <person name="Masuda T."/>
            <person name="Sasaki-Sekimoto Y."/>
            <person name="Mashiguchi K."/>
            <person name="Awai K."/>
            <person name="Shimojima M."/>
            <person name="Masuda S."/>
            <person name="Iwai M."/>
            <person name="Nobusawa T."/>
            <person name="Narise T."/>
            <person name="Kondo S."/>
            <person name="Saito H."/>
            <person name="Sato R."/>
            <person name="Murakawa M."/>
            <person name="Ihara Y."/>
            <person name="Oshima-Yamada Y."/>
            <person name="Ohtaka K."/>
            <person name="Satoh M."/>
            <person name="Sonobe K."/>
            <person name="Ishii M."/>
            <person name="Ohtani R."/>
            <person name="Kanamori-Sato M."/>
            <person name="Honoki R."/>
            <person name="Miyazaki D."/>
            <person name="Mochizuki H."/>
            <person name="Umetsu J."/>
            <person name="Higashi K."/>
            <person name="Shibata D."/>
            <person name="Kamiya Y."/>
            <person name="Sato N."/>
            <person name="Nakamura Y."/>
            <person name="Tabata S."/>
            <person name="Ida S."/>
            <person name="Kurokawa K."/>
            <person name="Ohta H."/>
        </authorList>
    </citation>
    <scope>NUCLEOTIDE SEQUENCE [LARGE SCALE GENOMIC DNA]</scope>
    <source>
        <strain evidence="1 2">NIES-2285</strain>
    </source>
</reference>
<dbReference type="OrthoDB" id="2016337at2759"/>
<accession>A0A1Y1IP85</accession>
<proteinExistence type="predicted"/>
<protein>
    <submittedName>
        <fullName evidence="1">Uncharacterized protein</fullName>
    </submittedName>
</protein>
<evidence type="ECO:0000313" key="2">
    <source>
        <dbReference type="Proteomes" id="UP000054558"/>
    </source>
</evidence>
<sequence>MIIVSVTRYVSVFHQNPPRVILASPRSSPCPSKGLASTSRGRCRACGRATSTWWCWWRGFSKTVALVPTRDKEPSTVVGTVDVLVLTQEAFTQEVLTRFGAPTEVVTDRGGEFAAEFQACLDAALHTDVAGGILAVPAHVRAGTTVPGAIKVEVAKSLDMDNEEQTLDLDNEERLVALVAQRAKLFERWVPMAMGNLEIAHHWHRDTLRYAQTRNGAWKPEAAGG</sequence>
<evidence type="ECO:0000313" key="1">
    <source>
        <dbReference type="EMBL" id="GAQ89928.1"/>
    </source>
</evidence>
<dbReference type="Proteomes" id="UP000054558">
    <property type="component" value="Unassembled WGS sequence"/>
</dbReference>
<dbReference type="EMBL" id="DF237527">
    <property type="protein sequence ID" value="GAQ89928.1"/>
    <property type="molecule type" value="Genomic_DNA"/>
</dbReference>
<organism evidence="1 2">
    <name type="scientific">Klebsormidium nitens</name>
    <name type="common">Green alga</name>
    <name type="synonym">Ulothrix nitens</name>
    <dbReference type="NCBI Taxonomy" id="105231"/>
    <lineage>
        <taxon>Eukaryota</taxon>
        <taxon>Viridiplantae</taxon>
        <taxon>Streptophyta</taxon>
        <taxon>Klebsormidiophyceae</taxon>
        <taxon>Klebsormidiales</taxon>
        <taxon>Klebsormidiaceae</taxon>
        <taxon>Klebsormidium</taxon>
    </lineage>
</organism>
<name>A0A1Y1IP85_KLENI</name>
<dbReference type="AlphaFoldDB" id="A0A1Y1IP85"/>
<gene>
    <name evidence="1" type="ORF">KFL_005780060</name>
</gene>